<sequence>MFGFLDIIAYSIMILFHLVLLMLTVFFSFVAAQTLRDLRQARSEAEKKEQGGYAK</sequence>
<keyword evidence="1" id="KW-0812">Transmembrane</keyword>
<name>A0A517RE40_9PLAN</name>
<dbReference type="RefSeq" id="WP_198000460.1">
    <property type="nucleotide sequence ID" value="NZ_CP036269.1"/>
</dbReference>
<keyword evidence="3" id="KW-1185">Reference proteome</keyword>
<dbReference type="EMBL" id="CP036269">
    <property type="protein sequence ID" value="QDT42139.1"/>
    <property type="molecule type" value="Genomic_DNA"/>
</dbReference>
<evidence type="ECO:0000313" key="3">
    <source>
        <dbReference type="Proteomes" id="UP000317171"/>
    </source>
</evidence>
<keyword evidence="1" id="KW-1133">Transmembrane helix</keyword>
<keyword evidence="1" id="KW-0472">Membrane</keyword>
<protein>
    <submittedName>
        <fullName evidence="2">Uncharacterized protein</fullName>
    </submittedName>
</protein>
<proteinExistence type="predicted"/>
<evidence type="ECO:0000313" key="2">
    <source>
        <dbReference type="EMBL" id="QDT42139.1"/>
    </source>
</evidence>
<accession>A0A517RE40</accession>
<dbReference type="AlphaFoldDB" id="A0A517RE40"/>
<feature type="transmembrane region" description="Helical" evidence="1">
    <location>
        <begin position="7"/>
        <end position="32"/>
    </location>
</feature>
<dbReference type="KEGG" id="gaz:Pan241w_22200"/>
<reference evidence="2 3" key="1">
    <citation type="submission" date="2019-02" db="EMBL/GenBank/DDBJ databases">
        <title>Deep-cultivation of Planctomycetes and their phenomic and genomic characterization uncovers novel biology.</title>
        <authorList>
            <person name="Wiegand S."/>
            <person name="Jogler M."/>
            <person name="Boedeker C."/>
            <person name="Pinto D."/>
            <person name="Vollmers J."/>
            <person name="Rivas-Marin E."/>
            <person name="Kohn T."/>
            <person name="Peeters S.H."/>
            <person name="Heuer A."/>
            <person name="Rast P."/>
            <person name="Oberbeckmann S."/>
            <person name="Bunk B."/>
            <person name="Jeske O."/>
            <person name="Meyerdierks A."/>
            <person name="Storesund J.E."/>
            <person name="Kallscheuer N."/>
            <person name="Luecker S."/>
            <person name="Lage O.M."/>
            <person name="Pohl T."/>
            <person name="Merkel B.J."/>
            <person name="Hornburger P."/>
            <person name="Mueller R.-W."/>
            <person name="Bruemmer F."/>
            <person name="Labrenz M."/>
            <person name="Spormann A.M."/>
            <person name="Op den Camp H."/>
            <person name="Overmann J."/>
            <person name="Amann R."/>
            <person name="Jetten M.S.M."/>
            <person name="Mascher T."/>
            <person name="Medema M.H."/>
            <person name="Devos D.P."/>
            <person name="Kaster A.-K."/>
            <person name="Ovreas L."/>
            <person name="Rohde M."/>
            <person name="Galperin M.Y."/>
            <person name="Jogler C."/>
        </authorList>
    </citation>
    <scope>NUCLEOTIDE SEQUENCE [LARGE SCALE GENOMIC DNA]</scope>
    <source>
        <strain evidence="2 3">Pan241w</strain>
    </source>
</reference>
<gene>
    <name evidence="2" type="ORF">Pan241w_22200</name>
</gene>
<dbReference type="Proteomes" id="UP000317171">
    <property type="component" value="Chromosome"/>
</dbReference>
<organism evidence="2 3">
    <name type="scientific">Gimesia alba</name>
    <dbReference type="NCBI Taxonomy" id="2527973"/>
    <lineage>
        <taxon>Bacteria</taxon>
        <taxon>Pseudomonadati</taxon>
        <taxon>Planctomycetota</taxon>
        <taxon>Planctomycetia</taxon>
        <taxon>Planctomycetales</taxon>
        <taxon>Planctomycetaceae</taxon>
        <taxon>Gimesia</taxon>
    </lineage>
</organism>
<evidence type="ECO:0000256" key="1">
    <source>
        <dbReference type="SAM" id="Phobius"/>
    </source>
</evidence>